<accession>A0A1L9RF97</accession>
<evidence type="ECO:0000256" key="2">
    <source>
        <dbReference type="ARBA" id="ARBA00022801"/>
    </source>
</evidence>
<evidence type="ECO:0000313" key="7">
    <source>
        <dbReference type="Proteomes" id="UP000184383"/>
    </source>
</evidence>
<dbReference type="InterPro" id="IPR013595">
    <property type="entry name" value="Pept_S33_TAP-like_C"/>
</dbReference>
<name>A0A1L9RF97_ASPWE</name>
<reference evidence="7" key="1">
    <citation type="journal article" date="2017" name="Genome Biol.">
        <title>Comparative genomics reveals high biological diversity and specific adaptations in the industrially and medically important fungal genus Aspergillus.</title>
        <authorList>
            <person name="de Vries R.P."/>
            <person name="Riley R."/>
            <person name="Wiebenga A."/>
            <person name="Aguilar-Osorio G."/>
            <person name="Amillis S."/>
            <person name="Uchima C.A."/>
            <person name="Anderluh G."/>
            <person name="Asadollahi M."/>
            <person name="Askin M."/>
            <person name="Barry K."/>
            <person name="Battaglia E."/>
            <person name="Bayram O."/>
            <person name="Benocci T."/>
            <person name="Braus-Stromeyer S.A."/>
            <person name="Caldana C."/>
            <person name="Canovas D."/>
            <person name="Cerqueira G.C."/>
            <person name="Chen F."/>
            <person name="Chen W."/>
            <person name="Choi C."/>
            <person name="Clum A."/>
            <person name="Dos Santos R.A."/>
            <person name="Damasio A.R."/>
            <person name="Diallinas G."/>
            <person name="Emri T."/>
            <person name="Fekete E."/>
            <person name="Flipphi M."/>
            <person name="Freyberg S."/>
            <person name="Gallo A."/>
            <person name="Gournas C."/>
            <person name="Habgood R."/>
            <person name="Hainaut M."/>
            <person name="Harispe M.L."/>
            <person name="Henrissat B."/>
            <person name="Hilden K.S."/>
            <person name="Hope R."/>
            <person name="Hossain A."/>
            <person name="Karabika E."/>
            <person name="Karaffa L."/>
            <person name="Karanyi Z."/>
            <person name="Krasevec N."/>
            <person name="Kuo A."/>
            <person name="Kusch H."/>
            <person name="LaButti K."/>
            <person name="Lagendijk E.L."/>
            <person name="Lapidus A."/>
            <person name="Levasseur A."/>
            <person name="Lindquist E."/>
            <person name="Lipzen A."/>
            <person name="Logrieco A.F."/>
            <person name="MacCabe A."/>
            <person name="Maekelae M.R."/>
            <person name="Malavazi I."/>
            <person name="Melin P."/>
            <person name="Meyer V."/>
            <person name="Mielnichuk N."/>
            <person name="Miskei M."/>
            <person name="Molnar A.P."/>
            <person name="Mule G."/>
            <person name="Ngan C.Y."/>
            <person name="Orejas M."/>
            <person name="Orosz E."/>
            <person name="Ouedraogo J.P."/>
            <person name="Overkamp K.M."/>
            <person name="Park H.-S."/>
            <person name="Perrone G."/>
            <person name="Piumi F."/>
            <person name="Punt P.J."/>
            <person name="Ram A.F."/>
            <person name="Ramon A."/>
            <person name="Rauscher S."/>
            <person name="Record E."/>
            <person name="Riano-Pachon D.M."/>
            <person name="Robert V."/>
            <person name="Roehrig J."/>
            <person name="Ruller R."/>
            <person name="Salamov A."/>
            <person name="Salih N.S."/>
            <person name="Samson R.A."/>
            <person name="Sandor E."/>
            <person name="Sanguinetti M."/>
            <person name="Schuetze T."/>
            <person name="Sepcic K."/>
            <person name="Shelest E."/>
            <person name="Sherlock G."/>
            <person name="Sophianopoulou V."/>
            <person name="Squina F.M."/>
            <person name="Sun H."/>
            <person name="Susca A."/>
            <person name="Todd R.B."/>
            <person name="Tsang A."/>
            <person name="Unkles S.E."/>
            <person name="van de Wiele N."/>
            <person name="van Rossen-Uffink D."/>
            <person name="Oliveira J.V."/>
            <person name="Vesth T.C."/>
            <person name="Visser J."/>
            <person name="Yu J.-H."/>
            <person name="Zhou M."/>
            <person name="Andersen M.R."/>
            <person name="Archer D.B."/>
            <person name="Baker S.E."/>
            <person name="Benoit I."/>
            <person name="Brakhage A.A."/>
            <person name="Braus G.H."/>
            <person name="Fischer R."/>
            <person name="Frisvad J.C."/>
            <person name="Goldman G.H."/>
            <person name="Houbraken J."/>
            <person name="Oakley B."/>
            <person name="Pocsi I."/>
            <person name="Scazzocchio C."/>
            <person name="Seiboth B."/>
            <person name="vanKuyk P.A."/>
            <person name="Wortman J."/>
            <person name="Dyer P.S."/>
            <person name="Grigoriev I.V."/>
        </authorList>
    </citation>
    <scope>NUCLEOTIDE SEQUENCE [LARGE SCALE GENOMIC DNA]</scope>
    <source>
        <strain evidence="7">DTO 134E9</strain>
    </source>
</reference>
<dbReference type="VEuPathDB" id="FungiDB:ASPWEDRAFT_30646"/>
<dbReference type="Proteomes" id="UP000184383">
    <property type="component" value="Unassembled WGS sequence"/>
</dbReference>
<organism evidence="6 7">
    <name type="scientific">Aspergillus wentii DTO 134E9</name>
    <dbReference type="NCBI Taxonomy" id="1073089"/>
    <lineage>
        <taxon>Eukaryota</taxon>
        <taxon>Fungi</taxon>
        <taxon>Dikarya</taxon>
        <taxon>Ascomycota</taxon>
        <taxon>Pezizomycotina</taxon>
        <taxon>Eurotiomycetes</taxon>
        <taxon>Eurotiomycetidae</taxon>
        <taxon>Eurotiales</taxon>
        <taxon>Aspergillaceae</taxon>
        <taxon>Aspergillus</taxon>
        <taxon>Aspergillus subgen. Cremei</taxon>
    </lineage>
</organism>
<gene>
    <name evidence="6" type="ORF">ASPWEDRAFT_30646</name>
</gene>
<feature type="chain" id="PRO_5012521672" evidence="3">
    <location>
        <begin position="19"/>
        <end position="504"/>
    </location>
</feature>
<feature type="signal peptide" evidence="3">
    <location>
        <begin position="1"/>
        <end position="18"/>
    </location>
</feature>
<dbReference type="EMBL" id="KV878214">
    <property type="protein sequence ID" value="OJJ33584.1"/>
    <property type="molecule type" value="Genomic_DNA"/>
</dbReference>
<dbReference type="Pfam" id="PF08386">
    <property type="entry name" value="Abhydrolase_4"/>
    <property type="match status" value="1"/>
</dbReference>
<dbReference type="InterPro" id="IPR029058">
    <property type="entry name" value="AB_hydrolase_fold"/>
</dbReference>
<dbReference type="PANTHER" id="PTHR43248">
    <property type="entry name" value="2-SUCCINYL-6-HYDROXY-2,4-CYCLOHEXADIENE-1-CARBOXYLATE SYNTHASE"/>
    <property type="match status" value="1"/>
</dbReference>
<dbReference type="STRING" id="1073089.A0A1L9RF97"/>
<dbReference type="Gene3D" id="3.40.50.1820">
    <property type="entry name" value="alpha/beta hydrolase"/>
    <property type="match status" value="1"/>
</dbReference>
<evidence type="ECO:0000256" key="1">
    <source>
        <dbReference type="ARBA" id="ARBA00010088"/>
    </source>
</evidence>
<dbReference type="SUPFAM" id="SSF53474">
    <property type="entry name" value="alpha/beta-Hydrolases"/>
    <property type="match status" value="1"/>
</dbReference>
<dbReference type="GeneID" id="63749293"/>
<keyword evidence="7" id="KW-1185">Reference proteome</keyword>
<feature type="domain" description="AB hydrolase-1" evidence="4">
    <location>
        <begin position="113"/>
        <end position="246"/>
    </location>
</feature>
<dbReference type="AlphaFoldDB" id="A0A1L9RF97"/>
<dbReference type="GO" id="GO:0016787">
    <property type="term" value="F:hydrolase activity"/>
    <property type="evidence" value="ECO:0007669"/>
    <property type="project" value="UniProtKB-KW"/>
</dbReference>
<keyword evidence="2" id="KW-0378">Hydrolase</keyword>
<evidence type="ECO:0000259" key="4">
    <source>
        <dbReference type="Pfam" id="PF00561"/>
    </source>
</evidence>
<evidence type="ECO:0000259" key="5">
    <source>
        <dbReference type="Pfam" id="PF08386"/>
    </source>
</evidence>
<sequence length="504" mass="54023">MHFTQALLPFSLIAAASASVIPARDSAATQKIKWGPCGFNGTLPIVCGNLSVPLDYTDKSSKATLTLNVIKAPTAHKPSRGSILFNFGGPGGDGQQNLASIASAMQAMTGGYHDLISFDPRGTGNTLTFSCYNDTLTRTVSTLNLKQELVNSSDTAVGRTWAAGKVLSDTCLGRLKGNSSLVGTAFVARDMMQIVDALGEDGKLRYWGVSYGTVLGATVASMFPDRMDKVILDGVQNPHEYYRGYEIETFTDTDATFEGFLSGCVKSPKNCALARGNATTASLKKSMAKLFDSIKYQPVQFGQSLIDYTFLKSHIFSTLYYPSSYPTLAALLDSLVTGNVTAQADLWTTTLAAPAPIANEALAGIKCGDKSTRASSLSAITPIIDHQLQSIKWFGDVAGTTILQCTRWGMAAKERYQGNFQAKTKNPLLIIGNTYDPVTPLVSARNVSAGFEGSVVLQQNSYGHMSIAQPSNCTINYIQNYFLNGTLPNPGTVCEPNNPLFYKA</sequence>
<evidence type="ECO:0000256" key="3">
    <source>
        <dbReference type="SAM" id="SignalP"/>
    </source>
</evidence>
<dbReference type="RefSeq" id="XP_040687261.1">
    <property type="nucleotide sequence ID" value="XM_040833445.1"/>
</dbReference>
<feature type="domain" description="Peptidase S33 tripeptidyl aminopeptidase-like C-terminal" evidence="5">
    <location>
        <begin position="394"/>
        <end position="494"/>
    </location>
</feature>
<dbReference type="Pfam" id="PF00561">
    <property type="entry name" value="Abhydrolase_1"/>
    <property type="match status" value="1"/>
</dbReference>
<protein>
    <submittedName>
        <fullName evidence="6">Uncharacterized protein</fullName>
    </submittedName>
</protein>
<comment type="similarity">
    <text evidence="1">Belongs to the peptidase S33 family.</text>
</comment>
<evidence type="ECO:0000313" key="6">
    <source>
        <dbReference type="EMBL" id="OJJ33584.1"/>
    </source>
</evidence>
<proteinExistence type="inferred from homology"/>
<keyword evidence="3" id="KW-0732">Signal</keyword>
<dbReference type="OrthoDB" id="425534at2759"/>
<dbReference type="InterPro" id="IPR000073">
    <property type="entry name" value="AB_hydrolase_1"/>
</dbReference>
<dbReference type="InterPro" id="IPR051601">
    <property type="entry name" value="Serine_prot/Carboxylest_S33"/>
</dbReference>
<dbReference type="PANTHER" id="PTHR43248:SF25">
    <property type="entry name" value="AB HYDROLASE-1 DOMAIN-CONTAINING PROTEIN-RELATED"/>
    <property type="match status" value="1"/>
</dbReference>